<dbReference type="OrthoDB" id="1507364at2759"/>
<dbReference type="PRINTS" id="PR00625">
    <property type="entry name" value="JDOMAIN"/>
</dbReference>
<comment type="caution">
    <text evidence="4">The sequence shown here is derived from an EMBL/GenBank/DDBJ whole genome shotgun (WGS) entry which is preliminary data.</text>
</comment>
<dbReference type="SMART" id="SM00271">
    <property type="entry name" value="DnaJ"/>
    <property type="match status" value="1"/>
</dbReference>
<feature type="compositionally biased region" description="Low complexity" evidence="1">
    <location>
        <begin position="357"/>
        <end position="369"/>
    </location>
</feature>
<dbReference type="SUPFAM" id="SSF46565">
    <property type="entry name" value="Chaperone J-domain"/>
    <property type="match status" value="1"/>
</dbReference>
<accession>A0A7J7MP91</accession>
<protein>
    <recommendedName>
        <fullName evidence="3">J domain-containing protein</fullName>
    </recommendedName>
</protein>
<dbReference type="PANTHER" id="PTHR45270">
    <property type="entry name" value="OS03G0832900 PROTEIN"/>
    <property type="match status" value="1"/>
</dbReference>
<evidence type="ECO:0000256" key="1">
    <source>
        <dbReference type="SAM" id="MobiDB-lite"/>
    </source>
</evidence>
<keyword evidence="2" id="KW-1133">Transmembrane helix</keyword>
<keyword evidence="2" id="KW-0472">Membrane</keyword>
<dbReference type="InterPro" id="IPR001623">
    <property type="entry name" value="DnaJ_domain"/>
</dbReference>
<dbReference type="InterPro" id="IPR018253">
    <property type="entry name" value="DnaJ_domain_CS"/>
</dbReference>
<evidence type="ECO:0000256" key="2">
    <source>
        <dbReference type="SAM" id="Phobius"/>
    </source>
</evidence>
<dbReference type="EMBL" id="JACGCM010001313">
    <property type="protein sequence ID" value="KAF6156610.1"/>
    <property type="molecule type" value="Genomic_DNA"/>
</dbReference>
<dbReference type="CDD" id="cd06257">
    <property type="entry name" value="DnaJ"/>
    <property type="match status" value="1"/>
</dbReference>
<keyword evidence="2" id="KW-0812">Transmembrane</keyword>
<dbReference type="InterPro" id="IPR032843">
    <property type="entry name" value="Jiv"/>
</dbReference>
<name>A0A7J7MP91_9MAGN</name>
<sequence length="380" mass="42187">MPTSYPKLAEVFGDLNAGLGFALSYERFALFITTVYSIYCAKIYVGWLGLLVGLNLSFISSDVLMHFLKSNINEHNRPDKPQKKTSGMRGQPGSFFSEPETVFEKSTDHSAGVASTSGFDVDFNSEDEVVRLLNCTDHYSALGLTRYVDIDVSLLKREYRRKAMLVHPDKNMGNEKAAEAFKKLQNAYEILLDSLKRKTYDEELKGEELLNSFRRFQSTSHQNGRHGPFSTGFARSEADGDGDLRRITCKKCGNLHNWIHTDKSKSRARWCQGMRCPANTHKPSFHVNTSITSKYGGATKGSGGSGQRGAAGIPMTDLDESMTEEELMEWFQKAMQSGMFERSSPSGGESPLSATAGNFSKNGPSSSSNSKKKKKGKKQR</sequence>
<dbReference type="Pfam" id="PF00226">
    <property type="entry name" value="DnaJ"/>
    <property type="match status" value="1"/>
</dbReference>
<feature type="compositionally biased region" description="Basic residues" evidence="1">
    <location>
        <begin position="370"/>
        <end position="380"/>
    </location>
</feature>
<dbReference type="PROSITE" id="PS50076">
    <property type="entry name" value="DNAJ_2"/>
    <property type="match status" value="1"/>
</dbReference>
<dbReference type="Pfam" id="PF14901">
    <property type="entry name" value="Jiv90"/>
    <property type="match status" value="1"/>
</dbReference>
<feature type="transmembrane region" description="Helical" evidence="2">
    <location>
        <begin position="20"/>
        <end position="39"/>
    </location>
</feature>
<dbReference type="Proteomes" id="UP000541444">
    <property type="component" value="Unassembled WGS sequence"/>
</dbReference>
<dbReference type="AlphaFoldDB" id="A0A7J7MP91"/>
<evidence type="ECO:0000313" key="5">
    <source>
        <dbReference type="Proteomes" id="UP000541444"/>
    </source>
</evidence>
<evidence type="ECO:0000259" key="3">
    <source>
        <dbReference type="PROSITE" id="PS50076"/>
    </source>
</evidence>
<proteinExistence type="predicted"/>
<organism evidence="4 5">
    <name type="scientific">Kingdonia uniflora</name>
    <dbReference type="NCBI Taxonomy" id="39325"/>
    <lineage>
        <taxon>Eukaryota</taxon>
        <taxon>Viridiplantae</taxon>
        <taxon>Streptophyta</taxon>
        <taxon>Embryophyta</taxon>
        <taxon>Tracheophyta</taxon>
        <taxon>Spermatophyta</taxon>
        <taxon>Magnoliopsida</taxon>
        <taxon>Ranunculales</taxon>
        <taxon>Circaeasteraceae</taxon>
        <taxon>Kingdonia</taxon>
    </lineage>
</organism>
<feature type="compositionally biased region" description="Polar residues" evidence="1">
    <location>
        <begin position="343"/>
        <end position="356"/>
    </location>
</feature>
<keyword evidence="5" id="KW-1185">Reference proteome</keyword>
<dbReference type="InterPro" id="IPR036869">
    <property type="entry name" value="J_dom_sf"/>
</dbReference>
<feature type="domain" description="J" evidence="3">
    <location>
        <begin position="137"/>
        <end position="204"/>
    </location>
</feature>
<dbReference type="PANTHER" id="PTHR45270:SF4">
    <property type="entry name" value="CHAPERONE DNAJ-DOMAIN SUPERFAMILY PROTEIN"/>
    <property type="match status" value="1"/>
</dbReference>
<feature type="region of interest" description="Disordered" evidence="1">
    <location>
        <begin position="334"/>
        <end position="380"/>
    </location>
</feature>
<dbReference type="Gene3D" id="1.10.287.110">
    <property type="entry name" value="DnaJ domain"/>
    <property type="match status" value="1"/>
</dbReference>
<evidence type="ECO:0000313" key="4">
    <source>
        <dbReference type="EMBL" id="KAF6156610.1"/>
    </source>
</evidence>
<gene>
    <name evidence="4" type="ORF">GIB67_014589</name>
</gene>
<reference evidence="4 5" key="1">
    <citation type="journal article" date="2020" name="IScience">
        <title>Genome Sequencing of the Endangered Kingdonia uniflora (Circaeasteraceae, Ranunculales) Reveals Potential Mechanisms of Evolutionary Specialization.</title>
        <authorList>
            <person name="Sun Y."/>
            <person name="Deng T."/>
            <person name="Zhang A."/>
            <person name="Moore M.J."/>
            <person name="Landis J.B."/>
            <person name="Lin N."/>
            <person name="Zhang H."/>
            <person name="Zhang X."/>
            <person name="Huang J."/>
            <person name="Zhang X."/>
            <person name="Sun H."/>
            <person name="Wang H."/>
        </authorList>
    </citation>
    <scope>NUCLEOTIDE SEQUENCE [LARGE SCALE GENOMIC DNA]</scope>
    <source>
        <strain evidence="4">TB1705</strain>
        <tissue evidence="4">Leaf</tissue>
    </source>
</reference>
<dbReference type="PROSITE" id="PS00636">
    <property type="entry name" value="DNAJ_1"/>
    <property type="match status" value="1"/>
</dbReference>